<dbReference type="Pfam" id="PF00593">
    <property type="entry name" value="TonB_dep_Rec_b-barrel"/>
    <property type="match status" value="1"/>
</dbReference>
<evidence type="ECO:0000256" key="5">
    <source>
        <dbReference type="ARBA" id="ARBA00023077"/>
    </source>
</evidence>
<dbReference type="Gene3D" id="2.40.170.20">
    <property type="entry name" value="TonB-dependent receptor, beta-barrel domain"/>
    <property type="match status" value="1"/>
</dbReference>
<proteinExistence type="inferred from homology"/>
<evidence type="ECO:0000256" key="1">
    <source>
        <dbReference type="ARBA" id="ARBA00004571"/>
    </source>
</evidence>
<keyword evidence="7 8" id="KW-0998">Cell outer membrane</keyword>
<feature type="domain" description="TonB-dependent receptor plug" evidence="11">
    <location>
        <begin position="65"/>
        <end position="183"/>
    </location>
</feature>
<evidence type="ECO:0000256" key="4">
    <source>
        <dbReference type="ARBA" id="ARBA00022692"/>
    </source>
</evidence>
<keyword evidence="4 8" id="KW-0812">Transmembrane</keyword>
<evidence type="ECO:0000256" key="2">
    <source>
        <dbReference type="ARBA" id="ARBA00022448"/>
    </source>
</evidence>
<reference evidence="12" key="1">
    <citation type="journal article" date="2014" name="Int. J. Syst. Evol. Microbiol.">
        <title>Complete genome sequence of Corynebacterium casei LMG S-19264T (=DSM 44701T), isolated from a smear-ripened cheese.</title>
        <authorList>
            <consortium name="US DOE Joint Genome Institute (JGI-PGF)"/>
            <person name="Walter F."/>
            <person name="Albersmeier A."/>
            <person name="Kalinowski J."/>
            <person name="Ruckert C."/>
        </authorList>
    </citation>
    <scope>NUCLEOTIDE SEQUENCE</scope>
    <source>
        <strain evidence="12">KCTC 42590</strain>
    </source>
</reference>
<evidence type="ECO:0000313" key="12">
    <source>
        <dbReference type="EMBL" id="GHF14751.1"/>
    </source>
</evidence>
<evidence type="ECO:0000256" key="3">
    <source>
        <dbReference type="ARBA" id="ARBA00022452"/>
    </source>
</evidence>
<sequence>MSDMDLFKVSKRQRLISLKMGVAGFVLTALAPVGTVSTAYAADEAADLEEVVIIGSRVKGRTELESNVPVDVIGGEKLRVTGYTDTNSMIERLVPSVNFRKTTGTDTLDHQRPITMRGLPPGMSLVLLNKQRHHPSAMMSIWGQAGGTNGVNLDTIPGFAIKRVEVLRDGAAAQYGADAIGGVVNFELQDASEGGQIQVNYGMYHTSVTGIEDLASVHANNETGQLEFTGTGEEMKINDGGTVTVDANYGLGVGDGGFFNISAAYKNQNHSNRGGFDARQMFDKIEDPVTGEMIFDPREETVERFRMRYGQSELESGSVLYNSEVPISENLRFFSIGKYYKQDSLSWGYTRRPNDSRNVSEIYPEGYTPRINVEITDWFANNGLKGEIDGWESDLSFYYGKSHITTWIKNTLNRSYGVHSKTDLFNGVQKQRDWYLSFNSAKLLEGAFFGRDLNVAFGGTYRDERFEIEPGEKQSWHTDFDRNADGSPAYLRDGDGNLVLDGDGNPQVTYSYPGGSQVLPGFSPENAVVGKRNSFGAYVDLDTDLTEDWNIGVAARYEDYSDFGSTFNGKFATRYTIQEGLNLRGAISTGFMAPSLVQNYTQSTNTEISDGTLFDISLFSTTSDIAQALGARSLKPTKSTNISVGLAAAPIDGLTVSLDFYNIEIRDMIRRSRFLNGPDVDQILADAGLTSQASYFQYQANVYDQRVRGFDLVLTYAWETENWGDFNFSAVYNYNDLKIKNIKDVPEILRGKFDGSGDPLELFSSDPARVTAVENANPPHKLNASISWQRNGLSARFAGTRYGAELQPQQIQENEQRYSAAIIYDLDVTYTFENGMYLSVGAMNLFDQYPKKDNPECPANGCSTWDRIESFRYSTGFGFEGRFIYSKLGFRF</sequence>
<evidence type="ECO:0000256" key="9">
    <source>
        <dbReference type="RuleBase" id="RU003357"/>
    </source>
</evidence>
<dbReference type="Gene3D" id="2.170.130.10">
    <property type="entry name" value="TonB-dependent receptor, plug domain"/>
    <property type="match status" value="1"/>
</dbReference>
<gene>
    <name evidence="12" type="ORF">GCM10017044_06070</name>
</gene>
<evidence type="ECO:0000313" key="13">
    <source>
        <dbReference type="Proteomes" id="UP000630923"/>
    </source>
</evidence>
<dbReference type="InterPro" id="IPR037066">
    <property type="entry name" value="Plug_dom_sf"/>
</dbReference>
<evidence type="ECO:0000256" key="6">
    <source>
        <dbReference type="ARBA" id="ARBA00023136"/>
    </source>
</evidence>
<keyword evidence="5 9" id="KW-0798">TonB box</keyword>
<comment type="subcellular location">
    <subcellularLocation>
        <location evidence="1 8">Cell outer membrane</location>
        <topology evidence="1 8">Multi-pass membrane protein</topology>
    </subcellularLocation>
</comment>
<dbReference type="Proteomes" id="UP000630923">
    <property type="component" value="Unassembled WGS sequence"/>
</dbReference>
<dbReference type="PANTHER" id="PTHR47234">
    <property type="match status" value="1"/>
</dbReference>
<dbReference type="PANTHER" id="PTHR47234:SF3">
    <property type="entry name" value="SECRETIN_TONB SHORT N-TERMINAL DOMAIN-CONTAINING PROTEIN"/>
    <property type="match status" value="1"/>
</dbReference>
<keyword evidence="2 8" id="KW-0813">Transport</keyword>
<dbReference type="InterPro" id="IPR012910">
    <property type="entry name" value="Plug_dom"/>
</dbReference>
<dbReference type="InterPro" id="IPR000531">
    <property type="entry name" value="Beta-barrel_TonB"/>
</dbReference>
<organism evidence="12 13">
    <name type="scientific">Kordiimonas sediminis</name>
    <dbReference type="NCBI Taxonomy" id="1735581"/>
    <lineage>
        <taxon>Bacteria</taxon>
        <taxon>Pseudomonadati</taxon>
        <taxon>Pseudomonadota</taxon>
        <taxon>Alphaproteobacteria</taxon>
        <taxon>Kordiimonadales</taxon>
        <taxon>Kordiimonadaceae</taxon>
        <taxon>Kordiimonas</taxon>
    </lineage>
</organism>
<dbReference type="SUPFAM" id="SSF56935">
    <property type="entry name" value="Porins"/>
    <property type="match status" value="1"/>
</dbReference>
<keyword evidence="6 8" id="KW-0472">Membrane</keyword>
<dbReference type="AlphaFoldDB" id="A0A919AL28"/>
<dbReference type="Pfam" id="PF07715">
    <property type="entry name" value="Plug"/>
    <property type="match status" value="1"/>
</dbReference>
<name>A0A919AL28_9PROT</name>
<evidence type="ECO:0000256" key="8">
    <source>
        <dbReference type="PROSITE-ProRule" id="PRU01360"/>
    </source>
</evidence>
<evidence type="ECO:0000259" key="11">
    <source>
        <dbReference type="Pfam" id="PF07715"/>
    </source>
</evidence>
<protein>
    <submittedName>
        <fullName evidence="12">Ligand-gated channel</fullName>
    </submittedName>
</protein>
<dbReference type="InterPro" id="IPR039426">
    <property type="entry name" value="TonB-dep_rcpt-like"/>
</dbReference>
<evidence type="ECO:0000256" key="7">
    <source>
        <dbReference type="ARBA" id="ARBA00023237"/>
    </source>
</evidence>
<dbReference type="RefSeq" id="WP_191250070.1">
    <property type="nucleotide sequence ID" value="NZ_BNCI01000001.1"/>
</dbReference>
<evidence type="ECO:0000259" key="10">
    <source>
        <dbReference type="Pfam" id="PF00593"/>
    </source>
</evidence>
<dbReference type="EMBL" id="BNCI01000001">
    <property type="protein sequence ID" value="GHF14751.1"/>
    <property type="molecule type" value="Genomic_DNA"/>
</dbReference>
<keyword evidence="13" id="KW-1185">Reference proteome</keyword>
<comment type="caution">
    <text evidence="12">The sequence shown here is derived from an EMBL/GenBank/DDBJ whole genome shotgun (WGS) entry which is preliminary data.</text>
</comment>
<accession>A0A919AL28</accession>
<dbReference type="InterPro" id="IPR036942">
    <property type="entry name" value="Beta-barrel_TonB_sf"/>
</dbReference>
<keyword evidence="3 8" id="KW-1134">Transmembrane beta strand</keyword>
<dbReference type="PROSITE" id="PS52016">
    <property type="entry name" value="TONB_DEPENDENT_REC_3"/>
    <property type="match status" value="1"/>
</dbReference>
<reference evidence="12" key="2">
    <citation type="submission" date="2020-09" db="EMBL/GenBank/DDBJ databases">
        <authorList>
            <person name="Sun Q."/>
            <person name="Kim S."/>
        </authorList>
    </citation>
    <scope>NUCLEOTIDE SEQUENCE</scope>
    <source>
        <strain evidence="12">KCTC 42590</strain>
    </source>
</reference>
<comment type="similarity">
    <text evidence="8 9">Belongs to the TonB-dependent receptor family.</text>
</comment>
<feature type="domain" description="TonB-dependent receptor-like beta-barrel" evidence="10">
    <location>
        <begin position="345"/>
        <end position="845"/>
    </location>
</feature>
<dbReference type="GO" id="GO:0009279">
    <property type="term" value="C:cell outer membrane"/>
    <property type="evidence" value="ECO:0007669"/>
    <property type="project" value="UniProtKB-SubCell"/>
</dbReference>